<protein>
    <submittedName>
        <fullName evidence="2">Uncharacterized protein</fullName>
    </submittedName>
</protein>
<feature type="transmembrane region" description="Helical" evidence="1">
    <location>
        <begin position="7"/>
        <end position="28"/>
    </location>
</feature>
<comment type="caution">
    <text evidence="2">The sequence shown here is derived from an EMBL/GenBank/DDBJ whole genome shotgun (WGS) entry which is preliminary data.</text>
</comment>
<dbReference type="EMBL" id="JBHRTB010000010">
    <property type="protein sequence ID" value="MFC3144747.1"/>
    <property type="molecule type" value="Genomic_DNA"/>
</dbReference>
<keyword evidence="3" id="KW-1185">Reference proteome</keyword>
<dbReference type="Proteomes" id="UP001595632">
    <property type="component" value="Unassembled WGS sequence"/>
</dbReference>
<evidence type="ECO:0000313" key="3">
    <source>
        <dbReference type="Proteomes" id="UP001595632"/>
    </source>
</evidence>
<keyword evidence="1" id="KW-0812">Transmembrane</keyword>
<reference evidence="3" key="1">
    <citation type="journal article" date="2019" name="Int. J. Syst. Evol. Microbiol.">
        <title>The Global Catalogue of Microorganisms (GCM) 10K type strain sequencing project: providing services to taxonomists for standard genome sequencing and annotation.</title>
        <authorList>
            <consortium name="The Broad Institute Genomics Platform"/>
            <consortium name="The Broad Institute Genome Sequencing Center for Infectious Disease"/>
            <person name="Wu L."/>
            <person name="Ma J."/>
        </authorList>
    </citation>
    <scope>NUCLEOTIDE SEQUENCE [LARGE SCALE GENOMIC DNA]</scope>
    <source>
        <strain evidence="3">KCTC 52366</strain>
    </source>
</reference>
<sequence>MRNAALMLGVIGGIVGMIVGLFSTGYLWVVEWLGGVDEVALQVENADIIRVAGFLSPILAVAGGAMARSQATAAAVLMALSAGGMYYAFGFNPATMFPIGMCGLGAVLALVARQPDAA</sequence>
<accession>A0ABV7H030</accession>
<keyword evidence="1" id="KW-1133">Transmembrane helix</keyword>
<keyword evidence="1" id="KW-0472">Membrane</keyword>
<evidence type="ECO:0000313" key="2">
    <source>
        <dbReference type="EMBL" id="MFC3144747.1"/>
    </source>
</evidence>
<feature type="transmembrane region" description="Helical" evidence="1">
    <location>
        <begin position="95"/>
        <end position="112"/>
    </location>
</feature>
<feature type="transmembrane region" description="Helical" evidence="1">
    <location>
        <begin position="72"/>
        <end position="89"/>
    </location>
</feature>
<gene>
    <name evidence="2" type="ORF">ACFOGP_18640</name>
</gene>
<dbReference type="RefSeq" id="WP_275634909.1">
    <property type="nucleotide sequence ID" value="NZ_JARGYD010000013.1"/>
</dbReference>
<organism evidence="2 3">
    <name type="scientific">Psychromarinibacter halotolerans</name>
    <dbReference type="NCBI Taxonomy" id="1775175"/>
    <lineage>
        <taxon>Bacteria</taxon>
        <taxon>Pseudomonadati</taxon>
        <taxon>Pseudomonadota</taxon>
        <taxon>Alphaproteobacteria</taxon>
        <taxon>Rhodobacterales</taxon>
        <taxon>Paracoccaceae</taxon>
        <taxon>Psychromarinibacter</taxon>
    </lineage>
</organism>
<name>A0ABV7H030_9RHOB</name>
<evidence type="ECO:0000256" key="1">
    <source>
        <dbReference type="SAM" id="Phobius"/>
    </source>
</evidence>
<feature type="transmembrane region" description="Helical" evidence="1">
    <location>
        <begin position="48"/>
        <end position="65"/>
    </location>
</feature>
<proteinExistence type="predicted"/>